<organism evidence="2 3">
    <name type="scientific">Polypedilum vanderplanki</name>
    <name type="common">Sleeping chironomid midge</name>
    <dbReference type="NCBI Taxonomy" id="319348"/>
    <lineage>
        <taxon>Eukaryota</taxon>
        <taxon>Metazoa</taxon>
        <taxon>Ecdysozoa</taxon>
        <taxon>Arthropoda</taxon>
        <taxon>Hexapoda</taxon>
        <taxon>Insecta</taxon>
        <taxon>Pterygota</taxon>
        <taxon>Neoptera</taxon>
        <taxon>Endopterygota</taxon>
        <taxon>Diptera</taxon>
        <taxon>Nematocera</taxon>
        <taxon>Chironomoidea</taxon>
        <taxon>Chironomidae</taxon>
        <taxon>Chironominae</taxon>
        <taxon>Polypedilum</taxon>
        <taxon>Polypedilum</taxon>
    </lineage>
</organism>
<reference evidence="2" key="1">
    <citation type="submission" date="2021-03" db="EMBL/GenBank/DDBJ databases">
        <title>Chromosome level genome of the anhydrobiotic midge Polypedilum vanderplanki.</title>
        <authorList>
            <person name="Yoshida Y."/>
            <person name="Kikawada T."/>
            <person name="Gusev O."/>
        </authorList>
    </citation>
    <scope>NUCLEOTIDE SEQUENCE</scope>
    <source>
        <strain evidence="2">NIAS01</strain>
        <tissue evidence="2">Whole body or cell culture</tissue>
    </source>
</reference>
<dbReference type="AlphaFoldDB" id="A0A9J6BEY8"/>
<keyword evidence="3" id="KW-1185">Reference proteome</keyword>
<gene>
    <name evidence="2" type="ORF">PVAND_016389</name>
</gene>
<evidence type="ECO:0000313" key="3">
    <source>
        <dbReference type="Proteomes" id="UP001107558"/>
    </source>
</evidence>
<dbReference type="Proteomes" id="UP001107558">
    <property type="component" value="Chromosome 4"/>
</dbReference>
<evidence type="ECO:0000256" key="1">
    <source>
        <dbReference type="SAM" id="SignalP"/>
    </source>
</evidence>
<dbReference type="EMBL" id="JADBJN010000004">
    <property type="protein sequence ID" value="KAG5668449.1"/>
    <property type="molecule type" value="Genomic_DNA"/>
</dbReference>
<feature type="chain" id="PRO_5039948868" evidence="1">
    <location>
        <begin position="19"/>
        <end position="89"/>
    </location>
</feature>
<proteinExistence type="predicted"/>
<comment type="caution">
    <text evidence="2">The sequence shown here is derived from an EMBL/GenBank/DDBJ whole genome shotgun (WGS) entry which is preliminary data.</text>
</comment>
<feature type="signal peptide" evidence="1">
    <location>
        <begin position="1"/>
        <end position="18"/>
    </location>
</feature>
<name>A0A9J6BEY8_POLVA</name>
<keyword evidence="1" id="KW-0732">Signal</keyword>
<accession>A0A9J6BEY8</accession>
<sequence>MWLKLLTLFFAIFSVVFASPQIGSNNEGTHIDNLCTDRFTPRGPHSNCEFINCNLTCTCQAQRKGNSPPNCSRYECKNDSACDEFYSWS</sequence>
<evidence type="ECO:0000313" key="2">
    <source>
        <dbReference type="EMBL" id="KAG5668449.1"/>
    </source>
</evidence>
<protein>
    <submittedName>
        <fullName evidence="2">Uncharacterized protein</fullName>
    </submittedName>
</protein>